<organism evidence="3 4">
    <name type="scientific">Bradyrhizobium canariense</name>
    <dbReference type="NCBI Taxonomy" id="255045"/>
    <lineage>
        <taxon>Bacteria</taxon>
        <taxon>Pseudomonadati</taxon>
        <taxon>Pseudomonadota</taxon>
        <taxon>Alphaproteobacteria</taxon>
        <taxon>Hyphomicrobiales</taxon>
        <taxon>Nitrobacteraceae</taxon>
        <taxon>Bradyrhizobium</taxon>
    </lineage>
</organism>
<name>A0A1H2AWK5_9BRAD</name>
<reference evidence="4" key="1">
    <citation type="submission" date="2016-10" db="EMBL/GenBank/DDBJ databases">
        <authorList>
            <person name="Varghese N."/>
            <person name="Submissions S."/>
        </authorList>
    </citation>
    <scope>NUCLEOTIDE SEQUENCE [LARGE SCALE GENOMIC DNA]</scope>
    <source>
        <strain evidence="4">GAS369</strain>
    </source>
</reference>
<feature type="signal peptide" evidence="2">
    <location>
        <begin position="1"/>
        <end position="21"/>
    </location>
</feature>
<dbReference type="AlphaFoldDB" id="A0A1H2AWK5"/>
<feature type="chain" id="PRO_5009269253" evidence="2">
    <location>
        <begin position="22"/>
        <end position="90"/>
    </location>
</feature>
<accession>A0A1H2AWK5</accession>
<evidence type="ECO:0000256" key="1">
    <source>
        <dbReference type="SAM" id="MobiDB-lite"/>
    </source>
</evidence>
<feature type="compositionally biased region" description="Low complexity" evidence="1">
    <location>
        <begin position="26"/>
        <end position="43"/>
    </location>
</feature>
<evidence type="ECO:0000256" key="2">
    <source>
        <dbReference type="SAM" id="SignalP"/>
    </source>
</evidence>
<sequence length="90" mass="9381">MKLTKIVLATAFVLSGTVALAQARTAEAATPEFGSSAASSAGSYVWPSEGRYSKPPTSSNTFHSSGNSIDKYDQSTQTPMGFPGDSGPYR</sequence>
<evidence type="ECO:0000313" key="4">
    <source>
        <dbReference type="Proteomes" id="UP000243904"/>
    </source>
</evidence>
<evidence type="ECO:0000313" key="3">
    <source>
        <dbReference type="EMBL" id="SDT50368.1"/>
    </source>
</evidence>
<gene>
    <name evidence="3" type="ORF">SAMN05444158_6558</name>
</gene>
<feature type="region of interest" description="Disordered" evidence="1">
    <location>
        <begin position="26"/>
        <end position="90"/>
    </location>
</feature>
<keyword evidence="4" id="KW-1185">Reference proteome</keyword>
<keyword evidence="2" id="KW-0732">Signal</keyword>
<protein>
    <submittedName>
        <fullName evidence="3">Uncharacterized protein</fullName>
    </submittedName>
</protein>
<dbReference type="Proteomes" id="UP000243904">
    <property type="component" value="Chromosome I"/>
</dbReference>
<feature type="compositionally biased region" description="Polar residues" evidence="1">
    <location>
        <begin position="55"/>
        <end position="79"/>
    </location>
</feature>
<dbReference type="EMBL" id="LT629750">
    <property type="protein sequence ID" value="SDT50368.1"/>
    <property type="molecule type" value="Genomic_DNA"/>
</dbReference>
<proteinExistence type="predicted"/>